<evidence type="ECO:0000256" key="1">
    <source>
        <dbReference type="ARBA" id="ARBA00004123"/>
    </source>
</evidence>
<sequence length="420" mass="45751">MNEFISTVTPRQFKHSNFASFVRQLNKYDFHKVKGTDADATEDGKQTWVFRHPNFRAHGAARLELIKRKIPSQRRPAQGTEGGSPAGDGALQHLETKFDGVLGSQDELRDEVDKLRGAYQTMANELGNVQRTLLQQQSVIRFLFERLTGGQLPEVLQYPLRRPTRLTWLASFVVDEASPTGRFVWVELPEVITCNGLTRVSSMSSASGSNAPLSAAQALPYLAVAAANGANANSRYRPSTNIFGLSLPSDLPLATDRDPRFLPVASPVGTTQSHVTTPAATAFQQSQQQQSQQQQSQSQWQEDSTISSSSRDSVDSMQAESSSAAATRAAQMSQATAGSVAKAAQAYVPLWSTKPRVLLVDDDVVSRTVSSKFLNMLGCSFDTAHDGVAALERINAGGKYDLVLMVRAHHSLAQAHLTHL</sequence>
<dbReference type="EMBL" id="KV426213">
    <property type="protein sequence ID" value="KZV84732.1"/>
    <property type="molecule type" value="Genomic_DNA"/>
</dbReference>
<dbReference type="Gene3D" id="1.10.10.10">
    <property type="entry name" value="Winged helix-like DNA-binding domain superfamily/Winged helix DNA-binding domain"/>
    <property type="match status" value="1"/>
</dbReference>
<comment type="subcellular location">
    <subcellularLocation>
        <location evidence="1">Nucleus</location>
    </subcellularLocation>
</comment>
<dbReference type="Pfam" id="PF00447">
    <property type="entry name" value="HSF_DNA-bind"/>
    <property type="match status" value="1"/>
</dbReference>
<evidence type="ECO:0000259" key="6">
    <source>
        <dbReference type="PROSITE" id="PS50110"/>
    </source>
</evidence>
<comment type="caution">
    <text evidence="4">Lacks conserved residue(s) required for the propagation of feature annotation.</text>
</comment>
<keyword evidence="2" id="KW-0238">DNA-binding</keyword>
<evidence type="ECO:0000256" key="2">
    <source>
        <dbReference type="ARBA" id="ARBA00023125"/>
    </source>
</evidence>
<dbReference type="SUPFAM" id="SSF46785">
    <property type="entry name" value="Winged helix' DNA-binding domain"/>
    <property type="match status" value="1"/>
</dbReference>
<keyword evidence="3" id="KW-0539">Nucleus</keyword>
<dbReference type="SUPFAM" id="SSF52172">
    <property type="entry name" value="CheY-like"/>
    <property type="match status" value="1"/>
</dbReference>
<dbReference type="PROSITE" id="PS50110">
    <property type="entry name" value="RESPONSE_REGULATORY"/>
    <property type="match status" value="1"/>
</dbReference>
<dbReference type="InterPro" id="IPR036388">
    <property type="entry name" value="WH-like_DNA-bd_sf"/>
</dbReference>
<accession>A0A165DK01</accession>
<dbReference type="AlphaFoldDB" id="A0A165DK01"/>
<dbReference type="InterPro" id="IPR011006">
    <property type="entry name" value="CheY-like_superfamily"/>
</dbReference>
<dbReference type="InterPro" id="IPR001789">
    <property type="entry name" value="Sig_transdc_resp-reg_receiver"/>
</dbReference>
<evidence type="ECO:0000313" key="7">
    <source>
        <dbReference type="EMBL" id="KZV84732.1"/>
    </source>
</evidence>
<dbReference type="PANTHER" id="PTHR10015:SF361">
    <property type="entry name" value="TRANSCRIPTION FACTOR SKN7"/>
    <property type="match status" value="1"/>
</dbReference>
<dbReference type="OrthoDB" id="60033at2759"/>
<evidence type="ECO:0000256" key="5">
    <source>
        <dbReference type="SAM" id="MobiDB-lite"/>
    </source>
</evidence>
<organism evidence="7 8">
    <name type="scientific">Exidia glandulosa HHB12029</name>
    <dbReference type="NCBI Taxonomy" id="1314781"/>
    <lineage>
        <taxon>Eukaryota</taxon>
        <taxon>Fungi</taxon>
        <taxon>Dikarya</taxon>
        <taxon>Basidiomycota</taxon>
        <taxon>Agaricomycotina</taxon>
        <taxon>Agaricomycetes</taxon>
        <taxon>Auriculariales</taxon>
        <taxon>Exidiaceae</taxon>
        <taxon>Exidia</taxon>
    </lineage>
</organism>
<keyword evidence="8" id="KW-1185">Reference proteome</keyword>
<gene>
    <name evidence="7" type="ORF">EXIGLDRAFT_726882</name>
</gene>
<dbReference type="Gene3D" id="3.40.50.2300">
    <property type="match status" value="1"/>
</dbReference>
<reference evidence="7 8" key="1">
    <citation type="journal article" date="2016" name="Mol. Biol. Evol.">
        <title>Comparative Genomics of Early-Diverging Mushroom-Forming Fungi Provides Insights into the Origins of Lignocellulose Decay Capabilities.</title>
        <authorList>
            <person name="Nagy L.G."/>
            <person name="Riley R."/>
            <person name="Tritt A."/>
            <person name="Adam C."/>
            <person name="Daum C."/>
            <person name="Floudas D."/>
            <person name="Sun H."/>
            <person name="Yadav J.S."/>
            <person name="Pangilinan J."/>
            <person name="Larsson K.H."/>
            <person name="Matsuura K."/>
            <person name="Barry K."/>
            <person name="Labutti K."/>
            <person name="Kuo R."/>
            <person name="Ohm R.A."/>
            <person name="Bhattacharya S.S."/>
            <person name="Shirouzu T."/>
            <person name="Yoshinaga Y."/>
            <person name="Martin F.M."/>
            <person name="Grigoriev I.V."/>
            <person name="Hibbett D.S."/>
        </authorList>
    </citation>
    <scope>NUCLEOTIDE SEQUENCE [LARGE SCALE GENOMIC DNA]</scope>
    <source>
        <strain evidence="7 8">HHB12029</strain>
    </source>
</reference>
<feature type="region of interest" description="Disordered" evidence="5">
    <location>
        <begin position="281"/>
        <end position="326"/>
    </location>
</feature>
<evidence type="ECO:0000256" key="4">
    <source>
        <dbReference type="PROSITE-ProRule" id="PRU00169"/>
    </source>
</evidence>
<protein>
    <recommendedName>
        <fullName evidence="6">Response regulatory domain-containing protein</fullName>
    </recommendedName>
</protein>
<dbReference type="GO" id="GO:0005634">
    <property type="term" value="C:nucleus"/>
    <property type="evidence" value="ECO:0007669"/>
    <property type="project" value="UniProtKB-SubCell"/>
</dbReference>
<feature type="region of interest" description="Disordered" evidence="5">
    <location>
        <begin position="68"/>
        <end position="90"/>
    </location>
</feature>
<dbReference type="GO" id="GO:0043565">
    <property type="term" value="F:sequence-specific DNA binding"/>
    <property type="evidence" value="ECO:0007669"/>
    <property type="project" value="InterPro"/>
</dbReference>
<dbReference type="GO" id="GO:0003700">
    <property type="term" value="F:DNA-binding transcription factor activity"/>
    <property type="evidence" value="ECO:0007669"/>
    <property type="project" value="InterPro"/>
</dbReference>
<feature type="domain" description="Response regulatory" evidence="6">
    <location>
        <begin position="356"/>
        <end position="420"/>
    </location>
</feature>
<name>A0A165DK01_EXIGL</name>
<evidence type="ECO:0000256" key="3">
    <source>
        <dbReference type="ARBA" id="ARBA00023242"/>
    </source>
</evidence>
<dbReference type="PANTHER" id="PTHR10015">
    <property type="entry name" value="HEAT SHOCK TRANSCRIPTION FACTOR"/>
    <property type="match status" value="1"/>
</dbReference>
<evidence type="ECO:0000313" key="8">
    <source>
        <dbReference type="Proteomes" id="UP000077266"/>
    </source>
</evidence>
<dbReference type="InterPro" id="IPR000232">
    <property type="entry name" value="HSF_DNA-bd"/>
</dbReference>
<feature type="compositionally biased region" description="Low complexity" evidence="5">
    <location>
        <begin position="284"/>
        <end position="326"/>
    </location>
</feature>
<dbReference type="PRINTS" id="PR00056">
    <property type="entry name" value="HSFDOMAIN"/>
</dbReference>
<dbReference type="STRING" id="1314781.A0A165DK01"/>
<dbReference type="Proteomes" id="UP000077266">
    <property type="component" value="Unassembled WGS sequence"/>
</dbReference>
<dbReference type="SMART" id="SM00415">
    <property type="entry name" value="HSF"/>
    <property type="match status" value="1"/>
</dbReference>
<dbReference type="InterPro" id="IPR036390">
    <property type="entry name" value="WH_DNA-bd_sf"/>
</dbReference>
<proteinExistence type="predicted"/>
<dbReference type="GO" id="GO:0000160">
    <property type="term" value="P:phosphorelay signal transduction system"/>
    <property type="evidence" value="ECO:0007669"/>
    <property type="project" value="InterPro"/>
</dbReference>
<dbReference type="InParanoid" id="A0A165DK01"/>